<keyword evidence="1" id="KW-1133">Transmembrane helix</keyword>
<dbReference type="GO" id="GO:0016020">
    <property type="term" value="C:membrane"/>
    <property type="evidence" value="ECO:0007669"/>
    <property type="project" value="InterPro"/>
</dbReference>
<protein>
    <submittedName>
        <fullName evidence="2">Unannotated protein</fullName>
    </submittedName>
</protein>
<evidence type="ECO:0000256" key="1">
    <source>
        <dbReference type="SAM" id="Phobius"/>
    </source>
</evidence>
<evidence type="ECO:0000313" key="2">
    <source>
        <dbReference type="EMBL" id="CAB4548324.1"/>
    </source>
</evidence>
<dbReference type="InterPro" id="IPR003425">
    <property type="entry name" value="CCB3/YggT"/>
</dbReference>
<organism evidence="2">
    <name type="scientific">freshwater metagenome</name>
    <dbReference type="NCBI Taxonomy" id="449393"/>
    <lineage>
        <taxon>unclassified sequences</taxon>
        <taxon>metagenomes</taxon>
        <taxon>ecological metagenomes</taxon>
    </lineage>
</organism>
<keyword evidence="1" id="KW-0472">Membrane</keyword>
<dbReference type="AlphaFoldDB" id="A0A6J6CAY8"/>
<keyword evidence="1" id="KW-0812">Transmembrane</keyword>
<accession>A0A6J6CAY8</accession>
<dbReference type="Pfam" id="PF02325">
    <property type="entry name" value="CCB3_YggT"/>
    <property type="match status" value="1"/>
</dbReference>
<reference evidence="2" key="1">
    <citation type="submission" date="2020-05" db="EMBL/GenBank/DDBJ databases">
        <authorList>
            <person name="Chiriac C."/>
            <person name="Salcher M."/>
            <person name="Ghai R."/>
            <person name="Kavagutti S V."/>
        </authorList>
    </citation>
    <scope>NUCLEOTIDE SEQUENCE</scope>
</reference>
<dbReference type="EMBL" id="CAEZSZ010000004">
    <property type="protein sequence ID" value="CAB4548324.1"/>
    <property type="molecule type" value="Genomic_DNA"/>
</dbReference>
<proteinExistence type="predicted"/>
<gene>
    <name evidence="2" type="ORF">UFOPK1561_00084</name>
</gene>
<name>A0A6J6CAY8_9ZZZZ</name>
<feature type="transmembrane region" description="Helical" evidence="1">
    <location>
        <begin position="68"/>
        <end position="88"/>
    </location>
</feature>
<sequence length="89" mass="10448">MMLLLWWALQVFFLLLVARLFIDLALSFNRGWRPKGLMLPIVEIVMTVTDPPLKFLRRFIPPIRLGAISFDLAWTVLVFAIFFLQSLLR</sequence>